<protein>
    <submittedName>
        <fullName evidence="1">Uncharacterized protein</fullName>
    </submittedName>
</protein>
<gene>
    <name evidence="1" type="ORF">GSPATT00012708001</name>
</gene>
<proteinExistence type="predicted"/>
<reference evidence="1 2" key="1">
    <citation type="journal article" date="2006" name="Nature">
        <title>Global trends of whole-genome duplications revealed by the ciliate Paramecium tetraurelia.</title>
        <authorList>
            <consortium name="Genoscope"/>
            <person name="Aury J.-M."/>
            <person name="Jaillon O."/>
            <person name="Duret L."/>
            <person name="Noel B."/>
            <person name="Jubin C."/>
            <person name="Porcel B.M."/>
            <person name="Segurens B."/>
            <person name="Daubin V."/>
            <person name="Anthouard V."/>
            <person name="Aiach N."/>
            <person name="Arnaiz O."/>
            <person name="Billaut A."/>
            <person name="Beisson J."/>
            <person name="Blanc I."/>
            <person name="Bouhouche K."/>
            <person name="Camara F."/>
            <person name="Duharcourt S."/>
            <person name="Guigo R."/>
            <person name="Gogendeau D."/>
            <person name="Katinka M."/>
            <person name="Keller A.-M."/>
            <person name="Kissmehl R."/>
            <person name="Klotz C."/>
            <person name="Koll F."/>
            <person name="Le Moue A."/>
            <person name="Lepere C."/>
            <person name="Malinsky S."/>
            <person name="Nowacki M."/>
            <person name="Nowak J.K."/>
            <person name="Plattner H."/>
            <person name="Poulain J."/>
            <person name="Ruiz F."/>
            <person name="Serrano V."/>
            <person name="Zagulski M."/>
            <person name="Dessen P."/>
            <person name="Betermier M."/>
            <person name="Weissenbach J."/>
            <person name="Scarpelli C."/>
            <person name="Schachter V."/>
            <person name="Sperling L."/>
            <person name="Meyer E."/>
            <person name="Cohen J."/>
            <person name="Wincker P."/>
        </authorList>
    </citation>
    <scope>NUCLEOTIDE SEQUENCE [LARGE SCALE GENOMIC DNA]</scope>
    <source>
        <strain evidence="1 2">Stock d4-2</strain>
    </source>
</reference>
<dbReference type="GeneID" id="5030383"/>
<dbReference type="AlphaFoldDB" id="A0D2D5"/>
<organism evidence="1 2">
    <name type="scientific">Paramecium tetraurelia</name>
    <dbReference type="NCBI Taxonomy" id="5888"/>
    <lineage>
        <taxon>Eukaryota</taxon>
        <taxon>Sar</taxon>
        <taxon>Alveolata</taxon>
        <taxon>Ciliophora</taxon>
        <taxon>Intramacronucleata</taxon>
        <taxon>Oligohymenophorea</taxon>
        <taxon>Peniculida</taxon>
        <taxon>Parameciidae</taxon>
        <taxon>Paramecium</taxon>
    </lineage>
</organism>
<dbReference type="Proteomes" id="UP000000600">
    <property type="component" value="Unassembled WGS sequence"/>
</dbReference>
<evidence type="ECO:0000313" key="1">
    <source>
        <dbReference type="EMBL" id="CAK77202.1"/>
    </source>
</evidence>
<evidence type="ECO:0000313" key="2">
    <source>
        <dbReference type="Proteomes" id="UP000000600"/>
    </source>
</evidence>
<accession>A0D2D5</accession>
<keyword evidence="2" id="KW-1185">Reference proteome</keyword>
<dbReference type="KEGG" id="ptm:GSPATT00012708001"/>
<dbReference type="HOGENOM" id="CLU_2202138_0_0_1"/>
<dbReference type="InParanoid" id="A0D2D5"/>
<sequence length="108" mass="12446">MSHLIQKYLLTQLERHCIVSESHLIEYADSLSNIVEDPPDSQFQISYQNYYKGIDSAPLQSTTIKPKDLQRLESENWSNSELQMSSNLVIQRQGRNPCCQSSQICQLI</sequence>
<dbReference type="RefSeq" id="XP_001444599.1">
    <property type="nucleotide sequence ID" value="XM_001444562.1"/>
</dbReference>
<dbReference type="EMBL" id="CT868263">
    <property type="protein sequence ID" value="CAK77202.1"/>
    <property type="molecule type" value="Genomic_DNA"/>
</dbReference>
<name>A0D2D5_PARTE</name>